<dbReference type="EMBL" id="PVZS01000046">
    <property type="protein sequence ID" value="PSC02612.1"/>
    <property type="molecule type" value="Genomic_DNA"/>
</dbReference>
<organism evidence="11 12">
    <name type="scientific">Alsobacter soli</name>
    <dbReference type="NCBI Taxonomy" id="2109933"/>
    <lineage>
        <taxon>Bacteria</taxon>
        <taxon>Pseudomonadati</taxon>
        <taxon>Pseudomonadota</taxon>
        <taxon>Alphaproteobacteria</taxon>
        <taxon>Hyphomicrobiales</taxon>
        <taxon>Alsobacteraceae</taxon>
        <taxon>Alsobacter</taxon>
    </lineage>
</organism>
<evidence type="ECO:0000256" key="6">
    <source>
        <dbReference type="ARBA" id="ARBA00022989"/>
    </source>
</evidence>
<evidence type="ECO:0000256" key="4">
    <source>
        <dbReference type="ARBA" id="ARBA00022475"/>
    </source>
</evidence>
<evidence type="ECO:0000313" key="11">
    <source>
        <dbReference type="EMBL" id="PSC02612.1"/>
    </source>
</evidence>
<evidence type="ECO:0000256" key="9">
    <source>
        <dbReference type="SAM" id="Phobius"/>
    </source>
</evidence>
<keyword evidence="5 9" id="KW-0812">Transmembrane</keyword>
<dbReference type="Pfam" id="PF01061">
    <property type="entry name" value="ABC2_membrane"/>
    <property type="match status" value="1"/>
</dbReference>
<reference evidence="12" key="1">
    <citation type="submission" date="2018-03" db="EMBL/GenBank/DDBJ databases">
        <authorList>
            <person name="Sun L."/>
            <person name="Liu H."/>
            <person name="Chen W."/>
            <person name="Huang K."/>
            <person name="Liu W."/>
            <person name="Gao X."/>
        </authorList>
    </citation>
    <scope>NUCLEOTIDE SEQUENCE [LARGE SCALE GENOMIC DNA]</scope>
    <source>
        <strain evidence="12">SH9</strain>
    </source>
</reference>
<dbReference type="InterPro" id="IPR013525">
    <property type="entry name" value="ABC2_TM"/>
</dbReference>
<dbReference type="GO" id="GO:0015920">
    <property type="term" value="P:lipopolysaccharide transport"/>
    <property type="evidence" value="ECO:0007669"/>
    <property type="project" value="TreeGrafter"/>
</dbReference>
<evidence type="ECO:0000256" key="1">
    <source>
        <dbReference type="ARBA" id="ARBA00004651"/>
    </source>
</evidence>
<dbReference type="PANTHER" id="PTHR30413">
    <property type="entry name" value="INNER MEMBRANE TRANSPORT PERMEASE"/>
    <property type="match status" value="1"/>
</dbReference>
<name>A0A2T1HLU5_9HYPH</name>
<keyword evidence="12" id="KW-1185">Reference proteome</keyword>
<feature type="transmembrane region" description="Helical" evidence="9">
    <location>
        <begin position="115"/>
        <end position="132"/>
    </location>
</feature>
<evidence type="ECO:0000259" key="10">
    <source>
        <dbReference type="Pfam" id="PF01061"/>
    </source>
</evidence>
<feature type="transmembrane region" description="Helical" evidence="9">
    <location>
        <begin position="221"/>
        <end position="242"/>
    </location>
</feature>
<protein>
    <recommendedName>
        <fullName evidence="10">ABC-2 type transporter transmembrane domain-containing protein</fullName>
    </recommendedName>
</protein>
<evidence type="ECO:0000256" key="8">
    <source>
        <dbReference type="ARBA" id="ARBA00023136"/>
    </source>
</evidence>
<evidence type="ECO:0000256" key="5">
    <source>
        <dbReference type="ARBA" id="ARBA00022692"/>
    </source>
</evidence>
<feature type="transmembrane region" description="Helical" evidence="9">
    <location>
        <begin position="280"/>
        <end position="298"/>
    </location>
</feature>
<accession>A0A2T1HLU5</accession>
<keyword evidence="6 9" id="KW-1133">Transmembrane helix</keyword>
<keyword evidence="7" id="KW-0625">Polysaccharide transport</keyword>
<keyword evidence="3" id="KW-0813">Transport</keyword>
<comment type="similarity">
    <text evidence="2">Belongs to the ABC-2 integral membrane protein family.</text>
</comment>
<keyword evidence="4" id="KW-1003">Cell membrane</keyword>
<dbReference type="Proteomes" id="UP000239772">
    <property type="component" value="Unassembled WGS sequence"/>
</dbReference>
<comment type="subcellular location">
    <subcellularLocation>
        <location evidence="1">Cell membrane</location>
        <topology evidence="1">Multi-pass membrane protein</topology>
    </subcellularLocation>
</comment>
<proteinExistence type="inferred from homology"/>
<keyword evidence="7" id="KW-0762">Sugar transport</keyword>
<feature type="transmembrane region" description="Helical" evidence="9">
    <location>
        <begin position="153"/>
        <end position="186"/>
    </location>
</feature>
<sequence length="309" mass="34058">MVVRRFCSTERGVGEPRVFSGKASVTVEIRRGHVLADAGPRIPSLFVPATALWRHWSLFRRLLARDVLSAFRGSVLGLAWVVLIPLSFVAIYSFVFGVIVKTTWANEARAPFETPLIYFMSLMMFGFFMEAITRSANLIRDHATYVNKIVFPLDLLGWVLAGTALMKLGINAALLAGALAIVTAAIPWKLLVLPLLLAPFVVLTLGVIWIFSAVGAYLRDLALGLQAAAPVLTFLTPIFYSVDQVPPAARGMFYLNPLTFPIESARGAVFMERPVSWEGYGLYWLSALAVFTLGGWCFQRLRPGFADVV</sequence>
<evidence type="ECO:0000256" key="7">
    <source>
        <dbReference type="ARBA" id="ARBA00023047"/>
    </source>
</evidence>
<comment type="caution">
    <text evidence="11">The sequence shown here is derived from an EMBL/GenBank/DDBJ whole genome shotgun (WGS) entry which is preliminary data.</text>
</comment>
<feature type="transmembrane region" description="Helical" evidence="9">
    <location>
        <begin position="192"/>
        <end position="214"/>
    </location>
</feature>
<dbReference type="AlphaFoldDB" id="A0A2T1HLU5"/>
<evidence type="ECO:0000256" key="2">
    <source>
        <dbReference type="ARBA" id="ARBA00007783"/>
    </source>
</evidence>
<dbReference type="GO" id="GO:0140359">
    <property type="term" value="F:ABC-type transporter activity"/>
    <property type="evidence" value="ECO:0007669"/>
    <property type="project" value="InterPro"/>
</dbReference>
<evidence type="ECO:0000256" key="3">
    <source>
        <dbReference type="ARBA" id="ARBA00022448"/>
    </source>
</evidence>
<dbReference type="PANTHER" id="PTHR30413:SF10">
    <property type="entry name" value="CAPSULE POLYSACCHARIDE EXPORT INNER-MEMBRANE PROTEIN CTRC"/>
    <property type="match status" value="1"/>
</dbReference>
<dbReference type="GO" id="GO:0005886">
    <property type="term" value="C:plasma membrane"/>
    <property type="evidence" value="ECO:0007669"/>
    <property type="project" value="UniProtKB-SubCell"/>
</dbReference>
<keyword evidence="8 9" id="KW-0472">Membrane</keyword>
<gene>
    <name evidence="11" type="ORF">SLNSH_23190</name>
</gene>
<dbReference type="GO" id="GO:0015774">
    <property type="term" value="P:polysaccharide transport"/>
    <property type="evidence" value="ECO:0007669"/>
    <property type="project" value="UniProtKB-KW"/>
</dbReference>
<evidence type="ECO:0000313" key="12">
    <source>
        <dbReference type="Proteomes" id="UP000239772"/>
    </source>
</evidence>
<feature type="transmembrane region" description="Helical" evidence="9">
    <location>
        <begin position="70"/>
        <end position="95"/>
    </location>
</feature>
<feature type="domain" description="ABC-2 type transporter transmembrane" evidence="10">
    <location>
        <begin position="59"/>
        <end position="270"/>
    </location>
</feature>